<keyword evidence="4" id="KW-0540">Nuclease</keyword>
<comment type="similarity">
    <text evidence="12">Belongs to the RecU family.</text>
</comment>
<comment type="subcellular location">
    <subcellularLocation>
        <location evidence="2">Cytoplasm</location>
    </subcellularLocation>
</comment>
<comment type="caution">
    <text evidence="16">The sequence shown here is derived from an EMBL/GenBank/DDBJ whole genome shotgun (WGS) entry which is preliminary data.</text>
</comment>
<reference evidence="17" key="1">
    <citation type="submission" date="2017-04" db="EMBL/GenBank/DDBJ databases">
        <title>Function of individual gut microbiota members based on whole genome sequencing of pure cultures obtained from chicken caecum.</title>
        <authorList>
            <person name="Medvecky M."/>
            <person name="Cejkova D."/>
            <person name="Polansky O."/>
            <person name="Karasova D."/>
            <person name="Kubasova T."/>
            <person name="Cizek A."/>
            <person name="Rychlik I."/>
        </authorList>
    </citation>
    <scope>NUCLEOTIDE SEQUENCE [LARGE SCALE GENOMIC DNA]</scope>
    <source>
        <strain evidence="17">An180</strain>
    </source>
</reference>
<evidence type="ECO:0000256" key="6">
    <source>
        <dbReference type="ARBA" id="ARBA00022759"/>
    </source>
</evidence>
<keyword evidence="10" id="KW-0233">DNA recombination</keyword>
<dbReference type="InterPro" id="IPR004612">
    <property type="entry name" value="Resolv_RecU"/>
</dbReference>
<evidence type="ECO:0000256" key="13">
    <source>
        <dbReference type="ARBA" id="ARBA00029523"/>
    </source>
</evidence>
<gene>
    <name evidence="16" type="ORF">B5F17_14160</name>
</gene>
<keyword evidence="5" id="KW-0479">Metal-binding</keyword>
<dbReference type="Proteomes" id="UP000195897">
    <property type="component" value="Unassembled WGS sequence"/>
</dbReference>
<feature type="transmembrane region" description="Helical" evidence="15">
    <location>
        <begin position="122"/>
        <end position="145"/>
    </location>
</feature>
<accession>A0A1Y4L7P7</accession>
<keyword evidence="11" id="KW-0234">DNA repair</keyword>
<dbReference type="GO" id="GO:0046872">
    <property type="term" value="F:metal ion binding"/>
    <property type="evidence" value="ECO:0007669"/>
    <property type="project" value="UniProtKB-KW"/>
</dbReference>
<dbReference type="GO" id="GO:0005737">
    <property type="term" value="C:cytoplasm"/>
    <property type="evidence" value="ECO:0007669"/>
    <property type="project" value="UniProtKB-SubCell"/>
</dbReference>
<dbReference type="GO" id="GO:0006310">
    <property type="term" value="P:DNA recombination"/>
    <property type="evidence" value="ECO:0007669"/>
    <property type="project" value="UniProtKB-KW"/>
</dbReference>
<feature type="region of interest" description="Disordered" evidence="14">
    <location>
        <begin position="1"/>
        <end position="26"/>
    </location>
</feature>
<keyword evidence="15" id="KW-0472">Membrane</keyword>
<dbReference type="Pfam" id="PF03838">
    <property type="entry name" value="RecU"/>
    <property type="match status" value="1"/>
</dbReference>
<evidence type="ECO:0000256" key="8">
    <source>
        <dbReference type="ARBA" id="ARBA00022801"/>
    </source>
</evidence>
<evidence type="ECO:0000256" key="2">
    <source>
        <dbReference type="ARBA" id="ARBA00004496"/>
    </source>
</evidence>
<keyword evidence="15" id="KW-1133">Transmembrane helix</keyword>
<dbReference type="GO" id="GO:0004519">
    <property type="term" value="F:endonuclease activity"/>
    <property type="evidence" value="ECO:0007669"/>
    <property type="project" value="UniProtKB-KW"/>
</dbReference>
<dbReference type="InterPro" id="IPR011856">
    <property type="entry name" value="tRNA_endonuc-like_dom_sf"/>
</dbReference>
<dbReference type="GO" id="GO:0006281">
    <property type="term" value="P:DNA repair"/>
    <property type="evidence" value="ECO:0007669"/>
    <property type="project" value="UniProtKB-KW"/>
</dbReference>
<organism evidence="16 17">
    <name type="scientific">Butyricicoccus pullicaecorum</name>
    <dbReference type="NCBI Taxonomy" id="501571"/>
    <lineage>
        <taxon>Bacteria</taxon>
        <taxon>Bacillati</taxon>
        <taxon>Bacillota</taxon>
        <taxon>Clostridia</taxon>
        <taxon>Eubacteriales</taxon>
        <taxon>Butyricicoccaceae</taxon>
        <taxon>Butyricicoccus</taxon>
    </lineage>
</organism>
<keyword evidence="9" id="KW-0460">Magnesium</keyword>
<keyword evidence="3" id="KW-0963">Cytoplasm</keyword>
<evidence type="ECO:0000256" key="9">
    <source>
        <dbReference type="ARBA" id="ARBA00022842"/>
    </source>
</evidence>
<dbReference type="GO" id="GO:0003676">
    <property type="term" value="F:nucleic acid binding"/>
    <property type="evidence" value="ECO:0007669"/>
    <property type="project" value="InterPro"/>
</dbReference>
<keyword evidence="7" id="KW-0227">DNA damage</keyword>
<dbReference type="RefSeq" id="WP_087374869.1">
    <property type="nucleotide sequence ID" value="NZ_NFKK01000033.1"/>
</dbReference>
<comment type="cofactor">
    <cofactor evidence="1">
        <name>Mg(2+)</name>
        <dbReference type="ChEBI" id="CHEBI:18420"/>
    </cofactor>
</comment>
<keyword evidence="15" id="KW-0812">Transmembrane</keyword>
<evidence type="ECO:0000256" key="5">
    <source>
        <dbReference type="ARBA" id="ARBA00022723"/>
    </source>
</evidence>
<evidence type="ECO:0000313" key="17">
    <source>
        <dbReference type="Proteomes" id="UP000195897"/>
    </source>
</evidence>
<name>A0A1Y4L7P7_9FIRM</name>
<evidence type="ECO:0000313" key="16">
    <source>
        <dbReference type="EMBL" id="OUP50052.1"/>
    </source>
</evidence>
<sequence>MEYPKWAQESGIKKAKRSARGARSRTAGNQFEAMIDAACEWYKAAGAAVIDKTPEPMRPISRPNRAGQFTACYTKQAQPDYKGAMVNGRTIVFEAKHTDDERITFDRLTVEQRRQLEAYSNMHAIAFVLVSVGLQNFYAVPWNFWRDMKRIYGRKYMNLQDLERFRVPVYKGMVDFLMWTEGETR</sequence>
<evidence type="ECO:0000256" key="15">
    <source>
        <dbReference type="SAM" id="Phobius"/>
    </source>
</evidence>
<evidence type="ECO:0000256" key="1">
    <source>
        <dbReference type="ARBA" id="ARBA00001946"/>
    </source>
</evidence>
<feature type="compositionally biased region" description="Basic residues" evidence="14">
    <location>
        <begin position="13"/>
        <end position="23"/>
    </location>
</feature>
<evidence type="ECO:0000256" key="11">
    <source>
        <dbReference type="ARBA" id="ARBA00023204"/>
    </source>
</evidence>
<dbReference type="Gene3D" id="3.40.1350.10">
    <property type="match status" value="1"/>
</dbReference>
<evidence type="ECO:0000256" key="10">
    <source>
        <dbReference type="ARBA" id="ARBA00023172"/>
    </source>
</evidence>
<evidence type="ECO:0000256" key="4">
    <source>
        <dbReference type="ARBA" id="ARBA00022722"/>
    </source>
</evidence>
<dbReference type="AlphaFoldDB" id="A0A1Y4L7P7"/>
<dbReference type="SUPFAM" id="SSF52980">
    <property type="entry name" value="Restriction endonuclease-like"/>
    <property type="match status" value="1"/>
</dbReference>
<evidence type="ECO:0000256" key="3">
    <source>
        <dbReference type="ARBA" id="ARBA00022490"/>
    </source>
</evidence>
<keyword evidence="6" id="KW-0255">Endonuclease</keyword>
<dbReference type="InterPro" id="IPR011335">
    <property type="entry name" value="Restrct_endonuc-II-like"/>
</dbReference>
<evidence type="ECO:0000256" key="14">
    <source>
        <dbReference type="SAM" id="MobiDB-lite"/>
    </source>
</evidence>
<protein>
    <recommendedName>
        <fullName evidence="13">Holliday junction resolvase RecU</fullName>
    </recommendedName>
</protein>
<dbReference type="EMBL" id="NFKK01000033">
    <property type="protein sequence ID" value="OUP50052.1"/>
    <property type="molecule type" value="Genomic_DNA"/>
</dbReference>
<evidence type="ECO:0000256" key="12">
    <source>
        <dbReference type="ARBA" id="ARBA00023447"/>
    </source>
</evidence>
<keyword evidence="8" id="KW-0378">Hydrolase</keyword>
<dbReference type="GO" id="GO:0016787">
    <property type="term" value="F:hydrolase activity"/>
    <property type="evidence" value="ECO:0007669"/>
    <property type="project" value="UniProtKB-KW"/>
</dbReference>
<proteinExistence type="inferred from homology"/>
<evidence type="ECO:0000256" key="7">
    <source>
        <dbReference type="ARBA" id="ARBA00022763"/>
    </source>
</evidence>